<dbReference type="InterPro" id="IPR011527">
    <property type="entry name" value="ABC1_TM_dom"/>
</dbReference>
<dbReference type="SUPFAM" id="SSF90123">
    <property type="entry name" value="ABC transporter transmembrane region"/>
    <property type="match status" value="1"/>
</dbReference>
<dbReference type="EMBL" id="JAWJZB010000001">
    <property type="protein sequence ID" value="MDV5087475.1"/>
    <property type="molecule type" value="Genomic_DNA"/>
</dbReference>
<dbReference type="PANTHER" id="PTHR43394">
    <property type="entry name" value="ATP-DEPENDENT PERMEASE MDL1, MITOCHONDRIAL"/>
    <property type="match status" value="1"/>
</dbReference>
<protein>
    <submittedName>
        <fullName evidence="10">ABC transporter ATP-binding protein</fullName>
    </submittedName>
</protein>
<evidence type="ECO:0000259" key="8">
    <source>
        <dbReference type="PROSITE" id="PS50893"/>
    </source>
</evidence>
<evidence type="ECO:0000313" key="11">
    <source>
        <dbReference type="Proteomes" id="UP001272515"/>
    </source>
</evidence>
<dbReference type="SUPFAM" id="SSF52540">
    <property type="entry name" value="P-loop containing nucleoside triphosphate hydrolases"/>
    <property type="match status" value="1"/>
</dbReference>
<dbReference type="PROSITE" id="PS50893">
    <property type="entry name" value="ABC_TRANSPORTER_2"/>
    <property type="match status" value="1"/>
</dbReference>
<evidence type="ECO:0000259" key="9">
    <source>
        <dbReference type="PROSITE" id="PS50929"/>
    </source>
</evidence>
<reference evidence="10 11" key="1">
    <citation type="submission" date="2023-10" db="EMBL/GenBank/DDBJ databases">
        <title>Veillonella sp. nov., isolated from a pig farm feces dump.</title>
        <authorList>
            <person name="Chang Y.-H."/>
        </authorList>
    </citation>
    <scope>NUCLEOTIDE SEQUENCE [LARGE SCALE GENOMIC DNA]</scope>
    <source>
        <strain evidence="10 11">YH-vei2233</strain>
    </source>
</reference>
<feature type="domain" description="ABC transmembrane type-1" evidence="9">
    <location>
        <begin position="16"/>
        <end position="298"/>
    </location>
</feature>
<dbReference type="RefSeq" id="WP_317329323.1">
    <property type="nucleotide sequence ID" value="NZ_JAWJZA010000010.1"/>
</dbReference>
<proteinExistence type="predicted"/>
<keyword evidence="4 10" id="KW-0067">ATP-binding</keyword>
<dbReference type="InterPro" id="IPR003593">
    <property type="entry name" value="AAA+_ATPase"/>
</dbReference>
<dbReference type="CDD" id="cd18548">
    <property type="entry name" value="ABC_6TM_Tm287_like"/>
    <property type="match status" value="1"/>
</dbReference>
<feature type="transmembrane region" description="Helical" evidence="7">
    <location>
        <begin position="235"/>
        <end position="258"/>
    </location>
</feature>
<dbReference type="Proteomes" id="UP001272515">
    <property type="component" value="Unassembled WGS sequence"/>
</dbReference>
<dbReference type="InterPro" id="IPR017871">
    <property type="entry name" value="ABC_transporter-like_CS"/>
</dbReference>
<keyword evidence="3" id="KW-0547">Nucleotide-binding</keyword>
<comment type="subcellular location">
    <subcellularLocation>
        <location evidence="1">Cell membrane</location>
        <topology evidence="1">Multi-pass membrane protein</topology>
    </subcellularLocation>
</comment>
<feature type="domain" description="ABC transporter" evidence="8">
    <location>
        <begin position="370"/>
        <end position="613"/>
    </location>
</feature>
<keyword evidence="5 7" id="KW-1133">Transmembrane helix</keyword>
<sequence>MKQLCAYLWPLKWPVLGVLLLSLLHIGGALTVPTLTASIINEGVLKGNLDIIETYSFYMVGASLITVIAAITSVYASSHIAARISLVMREQLVAALQKFSLTDFSHFGTGTILMRSTRDVEKIQSVLSEGLNMVLPTPLMIFVGLGLTFYKDYYLGLIILTLMIIMTALMLVIQQRALPIVKSVQIKLDEITDLVRDHILGMPVIRAFNRSHDENAREVESFSTMASLNIKLHRTYAVGLPSILMIFNMSTVVILWVGGYSVVDGRIQVGDIIAVIEYATQILLALIMSIFVLLDIPEAIICYQRIQELLHHHGATRNESYAKEANANMPGTTDTDVIANAADTASTSDGATITRPIVTSSSLTYDAPLLEFQHVTFRYDNAEAPALEDISFTVHHSQHIAIMGDIGSGKSTIANLIPGLFDIESGDILLNGISIYKQPIEQVRAQIGYVPQKAYLFTGTIDMNLRYGVYGTNLPDITKADMDRACAISRADEFIGKFEDGYEHQLSQGGTNLSGGQRQRLAMARALLRKPSLFIFDDSFSALDGTTERYVRQAIAEEMQHGARPALISVEQKVSAAKKADAILVINQGKAVGFGTHEELLDRCDIYKQIVASQEVEA</sequence>
<feature type="transmembrane region" description="Helical" evidence="7">
    <location>
        <begin position="55"/>
        <end position="76"/>
    </location>
</feature>
<keyword evidence="2 7" id="KW-0812">Transmembrane</keyword>
<dbReference type="Pfam" id="PF00664">
    <property type="entry name" value="ABC_membrane"/>
    <property type="match status" value="1"/>
</dbReference>
<dbReference type="PROSITE" id="PS50929">
    <property type="entry name" value="ABC_TM1F"/>
    <property type="match status" value="1"/>
</dbReference>
<evidence type="ECO:0000256" key="2">
    <source>
        <dbReference type="ARBA" id="ARBA00022692"/>
    </source>
</evidence>
<evidence type="ECO:0000256" key="4">
    <source>
        <dbReference type="ARBA" id="ARBA00022840"/>
    </source>
</evidence>
<keyword evidence="11" id="KW-1185">Reference proteome</keyword>
<dbReference type="GO" id="GO:0005524">
    <property type="term" value="F:ATP binding"/>
    <property type="evidence" value="ECO:0007669"/>
    <property type="project" value="UniProtKB-KW"/>
</dbReference>
<dbReference type="InterPro" id="IPR003439">
    <property type="entry name" value="ABC_transporter-like_ATP-bd"/>
</dbReference>
<dbReference type="InterPro" id="IPR027417">
    <property type="entry name" value="P-loop_NTPase"/>
</dbReference>
<dbReference type="PROSITE" id="PS00211">
    <property type="entry name" value="ABC_TRANSPORTER_1"/>
    <property type="match status" value="1"/>
</dbReference>
<dbReference type="InterPro" id="IPR036640">
    <property type="entry name" value="ABC1_TM_sf"/>
</dbReference>
<accession>A0ABU3Z6D1</accession>
<organism evidence="10 11">
    <name type="scientific">Veillonella absiana</name>
    <dbReference type="NCBI Taxonomy" id="3079305"/>
    <lineage>
        <taxon>Bacteria</taxon>
        <taxon>Bacillati</taxon>
        <taxon>Bacillota</taxon>
        <taxon>Negativicutes</taxon>
        <taxon>Veillonellales</taxon>
        <taxon>Veillonellaceae</taxon>
        <taxon>Veillonella</taxon>
    </lineage>
</organism>
<dbReference type="Gene3D" id="1.20.1560.10">
    <property type="entry name" value="ABC transporter type 1, transmembrane domain"/>
    <property type="match status" value="1"/>
</dbReference>
<feature type="transmembrane region" description="Helical" evidence="7">
    <location>
        <begin position="126"/>
        <end position="147"/>
    </location>
</feature>
<evidence type="ECO:0000256" key="3">
    <source>
        <dbReference type="ARBA" id="ARBA00022741"/>
    </source>
</evidence>
<comment type="caution">
    <text evidence="10">The sequence shown here is derived from an EMBL/GenBank/DDBJ whole genome shotgun (WGS) entry which is preliminary data.</text>
</comment>
<dbReference type="InterPro" id="IPR039421">
    <property type="entry name" value="Type_1_exporter"/>
</dbReference>
<dbReference type="Gene3D" id="3.40.50.300">
    <property type="entry name" value="P-loop containing nucleotide triphosphate hydrolases"/>
    <property type="match status" value="1"/>
</dbReference>
<evidence type="ECO:0000256" key="7">
    <source>
        <dbReference type="SAM" id="Phobius"/>
    </source>
</evidence>
<evidence type="ECO:0000256" key="5">
    <source>
        <dbReference type="ARBA" id="ARBA00022989"/>
    </source>
</evidence>
<feature type="transmembrane region" description="Helical" evidence="7">
    <location>
        <begin position="278"/>
        <end position="296"/>
    </location>
</feature>
<evidence type="ECO:0000256" key="1">
    <source>
        <dbReference type="ARBA" id="ARBA00004651"/>
    </source>
</evidence>
<feature type="transmembrane region" description="Helical" evidence="7">
    <location>
        <begin position="153"/>
        <end position="173"/>
    </location>
</feature>
<name>A0ABU3Z6D1_9FIRM</name>
<evidence type="ECO:0000256" key="6">
    <source>
        <dbReference type="ARBA" id="ARBA00023136"/>
    </source>
</evidence>
<gene>
    <name evidence="10" type="ORF">RVY80_01215</name>
</gene>
<dbReference type="PANTHER" id="PTHR43394:SF1">
    <property type="entry name" value="ATP-BINDING CASSETTE SUB-FAMILY B MEMBER 10, MITOCHONDRIAL"/>
    <property type="match status" value="1"/>
</dbReference>
<keyword evidence="6 7" id="KW-0472">Membrane</keyword>
<dbReference type="SMART" id="SM00382">
    <property type="entry name" value="AAA"/>
    <property type="match status" value="1"/>
</dbReference>
<evidence type="ECO:0000313" key="10">
    <source>
        <dbReference type="EMBL" id="MDV5087475.1"/>
    </source>
</evidence>
<dbReference type="Pfam" id="PF00005">
    <property type="entry name" value="ABC_tran"/>
    <property type="match status" value="1"/>
</dbReference>